<dbReference type="Proteomes" id="UP000250235">
    <property type="component" value="Unassembled WGS sequence"/>
</dbReference>
<dbReference type="AlphaFoldDB" id="A0A2Z7ALU2"/>
<feature type="region of interest" description="Disordered" evidence="2">
    <location>
        <begin position="625"/>
        <end position="649"/>
    </location>
</feature>
<feature type="coiled-coil region" evidence="1">
    <location>
        <begin position="568"/>
        <end position="602"/>
    </location>
</feature>
<evidence type="ECO:0000256" key="2">
    <source>
        <dbReference type="SAM" id="MobiDB-lite"/>
    </source>
</evidence>
<feature type="compositionally biased region" description="Polar residues" evidence="2">
    <location>
        <begin position="407"/>
        <end position="423"/>
    </location>
</feature>
<feature type="region of interest" description="Disordered" evidence="2">
    <location>
        <begin position="406"/>
        <end position="426"/>
    </location>
</feature>
<proteinExistence type="predicted"/>
<evidence type="ECO:0000313" key="3">
    <source>
        <dbReference type="EMBL" id="KZV22100.1"/>
    </source>
</evidence>
<name>A0A2Z7ALU2_9LAMI</name>
<evidence type="ECO:0008006" key="5">
    <source>
        <dbReference type="Google" id="ProtNLM"/>
    </source>
</evidence>
<keyword evidence="1" id="KW-0175">Coiled coil</keyword>
<accession>A0A2Z7ALU2</accession>
<sequence length="649" mass="72275">MASSLISNTIHILFDSVLAMDNADIVEMFEALVASGLKEFLGCPAVIYEFALIEFFQNGSVRYGMVVSTIQGKIVHISEEVFASTFEFPVDGLIDMNEIPKDLGFDASCVFSFTAEQLRTSCKKREMKIEFQLLSYILVKSITVKAGSFDAVTHERLLMMAAINGGVKINWGTLLFNIFKEMVTPGSRQARGYAVQIILLRQMREHKLEWARPSRSSLFEGGVIDGGFFIQRNHRNIFSKCWIRVMILVDGSWLIVEGVDYWRPTKPVDSRNWEMLPQRLYFDDLAPLCSSLSLFKTLILGILLFRVQLLIFLRGFRVGFAAFSAGKDTNSFVGYFSDSVVQTVLQCLPKVEFVSSDGSTFYRPSPISEPSISSQDADIIDTVVQPTTDQLIDTFFANPSVRLESGQHLSSQTPTDGLSSSDQLDFHIRSPDDVDTSANQLDFPVDTPAVGTASALTQMSLSPLVFQLSLPTTSITIFSESFADLKASVSRIIANQATDSRRFGDSHGEVLSKINHLEKVLLDTLYQQDQAFRILIQSVRQEAHNDTDVLSLALKSVRAQNSILSTDLADVHKEVKDHNELLKELDERLATVRSDLLDFRAQAQENHLNLSTQLGFLVDYINQGGDAKKGEDGSSRPQPPPDDQNRPSG</sequence>
<organism evidence="3 4">
    <name type="scientific">Dorcoceras hygrometricum</name>
    <dbReference type="NCBI Taxonomy" id="472368"/>
    <lineage>
        <taxon>Eukaryota</taxon>
        <taxon>Viridiplantae</taxon>
        <taxon>Streptophyta</taxon>
        <taxon>Embryophyta</taxon>
        <taxon>Tracheophyta</taxon>
        <taxon>Spermatophyta</taxon>
        <taxon>Magnoliopsida</taxon>
        <taxon>eudicotyledons</taxon>
        <taxon>Gunneridae</taxon>
        <taxon>Pentapetalae</taxon>
        <taxon>asterids</taxon>
        <taxon>lamiids</taxon>
        <taxon>Lamiales</taxon>
        <taxon>Gesneriaceae</taxon>
        <taxon>Didymocarpoideae</taxon>
        <taxon>Trichosporeae</taxon>
        <taxon>Loxocarpinae</taxon>
        <taxon>Dorcoceras</taxon>
    </lineage>
</organism>
<gene>
    <name evidence="3" type="ORF">F511_09113</name>
</gene>
<evidence type="ECO:0000256" key="1">
    <source>
        <dbReference type="SAM" id="Coils"/>
    </source>
</evidence>
<evidence type="ECO:0000313" key="4">
    <source>
        <dbReference type="Proteomes" id="UP000250235"/>
    </source>
</evidence>
<reference evidence="3 4" key="1">
    <citation type="journal article" date="2015" name="Proc. Natl. Acad. Sci. U.S.A.">
        <title>The resurrection genome of Boea hygrometrica: A blueprint for survival of dehydration.</title>
        <authorList>
            <person name="Xiao L."/>
            <person name="Yang G."/>
            <person name="Zhang L."/>
            <person name="Yang X."/>
            <person name="Zhao S."/>
            <person name="Ji Z."/>
            <person name="Zhou Q."/>
            <person name="Hu M."/>
            <person name="Wang Y."/>
            <person name="Chen M."/>
            <person name="Xu Y."/>
            <person name="Jin H."/>
            <person name="Xiao X."/>
            <person name="Hu G."/>
            <person name="Bao F."/>
            <person name="Hu Y."/>
            <person name="Wan P."/>
            <person name="Li L."/>
            <person name="Deng X."/>
            <person name="Kuang T."/>
            <person name="Xiang C."/>
            <person name="Zhu J.K."/>
            <person name="Oliver M.J."/>
            <person name="He Y."/>
        </authorList>
    </citation>
    <scope>NUCLEOTIDE SEQUENCE [LARGE SCALE GENOMIC DNA]</scope>
    <source>
        <strain evidence="4">cv. XS01</strain>
    </source>
</reference>
<dbReference type="EMBL" id="KV014462">
    <property type="protein sequence ID" value="KZV22100.1"/>
    <property type="molecule type" value="Genomic_DNA"/>
</dbReference>
<protein>
    <recommendedName>
        <fullName evidence="5">Dystroglycan-like</fullName>
    </recommendedName>
</protein>
<keyword evidence="4" id="KW-1185">Reference proteome</keyword>